<sequence length="224" mass="23037">MKRWFGLLIPAALGLTTAAVLSGCPIYDGDSGHRVCTASGDCYDCPNSYYSNECVPWGCGSSFDCPDGYSCQNNYCVSGNGCSRDTDCPYGWSCGSDRQCHSGDCSVTGCPKGGTCKLSGGKLQCVYPDAGPPTDAGPAQCTGDGTQDICASGSICLHHNCYIACSPDAGADACKGADKLNVCKQVTAANGTYNICGSGTDVGNECDAKRPCSSPTLCIDGYCK</sequence>
<organism evidence="2 3">
    <name type="scientific">Pendulispora brunnea</name>
    <dbReference type="NCBI Taxonomy" id="2905690"/>
    <lineage>
        <taxon>Bacteria</taxon>
        <taxon>Pseudomonadati</taxon>
        <taxon>Myxococcota</taxon>
        <taxon>Myxococcia</taxon>
        <taxon>Myxococcales</taxon>
        <taxon>Sorangiineae</taxon>
        <taxon>Pendulisporaceae</taxon>
        <taxon>Pendulispora</taxon>
    </lineage>
</organism>
<dbReference type="RefSeq" id="WP_394850397.1">
    <property type="nucleotide sequence ID" value="NZ_CP089982.1"/>
</dbReference>
<feature type="chain" id="PRO_5047000022" evidence="1">
    <location>
        <begin position="23"/>
        <end position="224"/>
    </location>
</feature>
<feature type="signal peptide" evidence="1">
    <location>
        <begin position="1"/>
        <end position="22"/>
    </location>
</feature>
<dbReference type="Proteomes" id="UP001379533">
    <property type="component" value="Chromosome"/>
</dbReference>
<evidence type="ECO:0000313" key="2">
    <source>
        <dbReference type="EMBL" id="WXA99755.1"/>
    </source>
</evidence>
<name>A0ABZ2KRT2_9BACT</name>
<reference evidence="2 3" key="1">
    <citation type="submission" date="2021-12" db="EMBL/GenBank/DDBJ databases">
        <title>Discovery of the Pendulisporaceae a myxobacterial family with distinct sporulation behavior and unique specialized metabolism.</title>
        <authorList>
            <person name="Garcia R."/>
            <person name="Popoff A."/>
            <person name="Bader C.D."/>
            <person name="Loehr J."/>
            <person name="Walesch S."/>
            <person name="Walt C."/>
            <person name="Boldt J."/>
            <person name="Bunk B."/>
            <person name="Haeckl F.J.F.P.J."/>
            <person name="Gunesch A.P."/>
            <person name="Birkelbach J."/>
            <person name="Nuebel U."/>
            <person name="Pietschmann T."/>
            <person name="Bach T."/>
            <person name="Mueller R."/>
        </authorList>
    </citation>
    <scope>NUCLEOTIDE SEQUENCE [LARGE SCALE GENOMIC DNA]</scope>
    <source>
        <strain evidence="2 3">MSr12523</strain>
    </source>
</reference>
<protein>
    <submittedName>
        <fullName evidence="2">Uncharacterized protein</fullName>
    </submittedName>
</protein>
<evidence type="ECO:0000313" key="3">
    <source>
        <dbReference type="Proteomes" id="UP001379533"/>
    </source>
</evidence>
<dbReference type="PROSITE" id="PS51257">
    <property type="entry name" value="PROKAR_LIPOPROTEIN"/>
    <property type="match status" value="1"/>
</dbReference>
<evidence type="ECO:0000256" key="1">
    <source>
        <dbReference type="SAM" id="SignalP"/>
    </source>
</evidence>
<keyword evidence="1" id="KW-0732">Signal</keyword>
<proteinExistence type="predicted"/>
<dbReference type="EMBL" id="CP089982">
    <property type="protein sequence ID" value="WXA99755.1"/>
    <property type="molecule type" value="Genomic_DNA"/>
</dbReference>
<accession>A0ABZ2KRT2</accession>
<gene>
    <name evidence="2" type="ORF">LZC95_23430</name>
</gene>
<keyword evidence="3" id="KW-1185">Reference proteome</keyword>